<evidence type="ECO:0000313" key="6">
    <source>
        <dbReference type="Proteomes" id="UP000887563"/>
    </source>
</evidence>
<keyword evidence="2" id="KW-0804">Transcription</keyword>
<keyword evidence="4" id="KW-0863">Zinc-finger</keyword>
<dbReference type="InterPro" id="IPR000679">
    <property type="entry name" value="Znf_GATA"/>
</dbReference>
<evidence type="ECO:0000256" key="2">
    <source>
        <dbReference type="ARBA" id="ARBA00023163"/>
    </source>
</evidence>
<evidence type="ECO:0000256" key="1">
    <source>
        <dbReference type="ARBA" id="ARBA00023015"/>
    </source>
</evidence>
<feature type="domain" description="GATA-type" evidence="5">
    <location>
        <begin position="89"/>
        <end position="142"/>
    </location>
</feature>
<keyword evidence="6" id="KW-1185">Reference proteome</keyword>
<keyword evidence="3" id="KW-0539">Nucleus</keyword>
<dbReference type="SMART" id="SM00401">
    <property type="entry name" value="ZnF_GATA"/>
    <property type="match status" value="2"/>
</dbReference>
<dbReference type="GO" id="GO:0006355">
    <property type="term" value="P:regulation of DNA-templated transcription"/>
    <property type="evidence" value="ECO:0007669"/>
    <property type="project" value="InterPro"/>
</dbReference>
<dbReference type="PROSITE" id="PS50114">
    <property type="entry name" value="GATA_ZN_FINGER_2"/>
    <property type="match status" value="1"/>
</dbReference>
<evidence type="ECO:0000259" key="5">
    <source>
        <dbReference type="PROSITE" id="PS50114"/>
    </source>
</evidence>
<dbReference type="GO" id="GO:0008270">
    <property type="term" value="F:zinc ion binding"/>
    <property type="evidence" value="ECO:0007669"/>
    <property type="project" value="UniProtKB-KW"/>
</dbReference>
<dbReference type="Gene3D" id="3.30.50.10">
    <property type="entry name" value="Erythroid Transcription Factor GATA-1, subunit A"/>
    <property type="match status" value="2"/>
</dbReference>
<dbReference type="WBParaSite" id="Minc3s10777g44357">
    <property type="protein sequence ID" value="Minc3s10777g44357"/>
    <property type="gene ID" value="Minc3s10777g44357"/>
</dbReference>
<organism evidence="6 7">
    <name type="scientific">Meloidogyne incognita</name>
    <name type="common">Southern root-knot nematode worm</name>
    <name type="synonym">Oxyuris incognita</name>
    <dbReference type="NCBI Taxonomy" id="6306"/>
    <lineage>
        <taxon>Eukaryota</taxon>
        <taxon>Metazoa</taxon>
        <taxon>Ecdysozoa</taxon>
        <taxon>Nematoda</taxon>
        <taxon>Chromadorea</taxon>
        <taxon>Rhabditida</taxon>
        <taxon>Tylenchina</taxon>
        <taxon>Tylenchomorpha</taxon>
        <taxon>Tylenchoidea</taxon>
        <taxon>Meloidogynidae</taxon>
        <taxon>Meloidogyninae</taxon>
        <taxon>Meloidogyne</taxon>
        <taxon>Meloidogyne incognita group</taxon>
    </lineage>
</organism>
<keyword evidence="4" id="KW-0862">Zinc</keyword>
<dbReference type="AlphaFoldDB" id="A0A914NUJ0"/>
<evidence type="ECO:0000256" key="4">
    <source>
        <dbReference type="PROSITE-ProRule" id="PRU00094"/>
    </source>
</evidence>
<evidence type="ECO:0000256" key="3">
    <source>
        <dbReference type="ARBA" id="ARBA00023242"/>
    </source>
</evidence>
<proteinExistence type="predicted"/>
<dbReference type="Proteomes" id="UP000887563">
    <property type="component" value="Unplaced"/>
</dbReference>
<dbReference type="Pfam" id="PF00320">
    <property type="entry name" value="GATA"/>
    <property type="match status" value="1"/>
</dbReference>
<keyword evidence="1" id="KW-0805">Transcription regulation</keyword>
<dbReference type="InterPro" id="IPR013088">
    <property type="entry name" value="Znf_NHR/GATA"/>
</dbReference>
<dbReference type="GO" id="GO:0043565">
    <property type="term" value="F:sequence-specific DNA binding"/>
    <property type="evidence" value="ECO:0007669"/>
    <property type="project" value="InterPro"/>
</dbReference>
<evidence type="ECO:0000313" key="7">
    <source>
        <dbReference type="WBParaSite" id="Minc3s10777g44357"/>
    </source>
</evidence>
<protein>
    <submittedName>
        <fullName evidence="7">GATA-type domain-containing protein</fullName>
    </submittedName>
</protein>
<accession>A0A914NUJ0</accession>
<reference evidence="7" key="1">
    <citation type="submission" date="2022-11" db="UniProtKB">
        <authorList>
            <consortium name="WormBaseParasite"/>
        </authorList>
    </citation>
    <scope>IDENTIFICATION</scope>
</reference>
<name>A0A914NUJ0_MELIC</name>
<keyword evidence="4" id="KW-0479">Metal-binding</keyword>
<sequence>MVLRNNNFIENNNCYETSILYKSETNNNFKLIEESLESYKNKLLSSYWTEINLIGYKIKLLDKQKVEYPKEELKNRIIYIGNKISGIIEVNKRKCFNCRVTQTKQCHNLLKEHYLCEQCGAYKRIYGKFRSKELWFKTKKDRNCSICDVIHTSQWHRYLKPGQYLCAACYIKQKRMKKSTKNTKANC</sequence>
<dbReference type="SUPFAM" id="SSF57716">
    <property type="entry name" value="Glucocorticoid receptor-like (DNA-binding domain)"/>
    <property type="match status" value="2"/>
</dbReference>